<evidence type="ECO:0000259" key="4">
    <source>
        <dbReference type="PROSITE" id="PS50157"/>
    </source>
</evidence>
<evidence type="ECO:0000313" key="5">
    <source>
        <dbReference type="EMBL" id="ACI15727.1"/>
    </source>
</evidence>
<dbReference type="FunFam" id="3.30.160.60:FF:000446">
    <property type="entry name" value="Zinc finger protein"/>
    <property type="match status" value="1"/>
</dbReference>
<protein>
    <submittedName>
        <fullName evidence="5">Putative zinc-finger protein</fullName>
    </submittedName>
</protein>
<organism evidence="5">
    <name type="scientific">Acidianus hospitalis (strain W1)</name>
    <dbReference type="NCBI Taxonomy" id="933801"/>
    <lineage>
        <taxon>Archaea</taxon>
        <taxon>Thermoproteota</taxon>
        <taxon>Thermoprotei</taxon>
        <taxon>Sulfolobales</taxon>
        <taxon>Sulfolobaceae</taxon>
        <taxon>Acidianus</taxon>
    </lineage>
</organism>
<dbReference type="Gene3D" id="3.30.160.60">
    <property type="entry name" value="Classic Zinc Finger"/>
    <property type="match status" value="1"/>
</dbReference>
<dbReference type="InterPro" id="IPR036236">
    <property type="entry name" value="Znf_C2H2_sf"/>
</dbReference>
<dbReference type="Pfam" id="PF13894">
    <property type="entry name" value="zf-C2H2_4"/>
    <property type="match status" value="1"/>
</dbReference>
<keyword evidence="1" id="KW-0479">Metal-binding</keyword>
<feature type="domain" description="C2H2-type" evidence="4">
    <location>
        <begin position="2"/>
        <end position="24"/>
    </location>
</feature>
<evidence type="ECO:0000256" key="3">
    <source>
        <dbReference type="ARBA" id="ARBA00022833"/>
    </source>
</evidence>
<dbReference type="SUPFAM" id="SSF57667">
    <property type="entry name" value="beta-beta-alpha zinc fingers"/>
    <property type="match status" value="1"/>
</dbReference>
<geneLocation type="plasmid" evidence="5">
    <name>pAH1</name>
</geneLocation>
<dbReference type="InterPro" id="IPR013087">
    <property type="entry name" value="Znf_C2H2_type"/>
</dbReference>
<dbReference type="EMBL" id="EU881703">
    <property type="protein sequence ID" value="ACI15727.1"/>
    <property type="molecule type" value="Genomic_DNA"/>
</dbReference>
<dbReference type="PROSITE" id="PS00028">
    <property type="entry name" value="ZINC_FINGER_C2H2_1"/>
    <property type="match status" value="1"/>
</dbReference>
<dbReference type="AlphaFoldDB" id="B6D945"/>
<evidence type="ECO:0000256" key="1">
    <source>
        <dbReference type="ARBA" id="ARBA00022723"/>
    </source>
</evidence>
<proteinExistence type="predicted"/>
<dbReference type="PROSITE" id="PS50157">
    <property type="entry name" value="ZINC_FINGER_C2H2_2"/>
    <property type="match status" value="1"/>
</dbReference>
<keyword evidence="5" id="KW-0614">Plasmid</keyword>
<sequence>MYMCPSCGKRFETLKDLKIHFKKHDASYCPICRKNYKKPSEHYIKHYQKTKDERHLVLYYLSANLYKNHTPINTKLYKIALEKARKYLGVKEWSRLP</sequence>
<dbReference type="SMART" id="SM00355">
    <property type="entry name" value="ZnF_C2H2"/>
    <property type="match status" value="1"/>
</dbReference>
<dbReference type="GO" id="GO:0008270">
    <property type="term" value="F:zinc ion binding"/>
    <property type="evidence" value="ECO:0007669"/>
    <property type="project" value="UniProtKB-KW"/>
</dbReference>
<reference evidence="5" key="1">
    <citation type="journal article" date="2008" name="Mol. Microbiol.">
        <title>Novel archaeal plasmid pAH1 and its interactions with the lipothrixvirus AFV1.</title>
        <authorList>
            <person name="Basta T."/>
            <person name="Smyth J."/>
            <person name="Forterre P."/>
            <person name="Prangishvili D."/>
            <person name="Peng X."/>
        </authorList>
    </citation>
    <scope>NUCLEOTIDE SEQUENCE</scope>
    <source>
        <strain evidence="5">W1</strain>
        <plasmid evidence="5">pAH1</plasmid>
    </source>
</reference>
<keyword evidence="3" id="KW-0862">Zinc</keyword>
<evidence type="ECO:0000256" key="2">
    <source>
        <dbReference type="ARBA" id="ARBA00022771"/>
    </source>
</evidence>
<keyword evidence="2 5" id="KW-0863">Zinc-finger</keyword>
<accession>B6D945</accession>
<name>B6D945_ACIHW</name>